<evidence type="ECO:0000313" key="2">
    <source>
        <dbReference type="EMBL" id="EUA11869.1"/>
    </source>
</evidence>
<dbReference type="EMBL" id="JAOB01000085">
    <property type="protein sequence ID" value="EUA11869.1"/>
    <property type="molecule type" value="Genomic_DNA"/>
</dbReference>
<dbReference type="PANTHER" id="PTHR45527:SF14">
    <property type="entry name" value="PLIPASTATIN SYNTHASE SUBUNIT B"/>
    <property type="match status" value="1"/>
</dbReference>
<protein>
    <submittedName>
        <fullName evidence="2">AMP-binding enzyme family protein</fullName>
    </submittedName>
</protein>
<evidence type="ECO:0000259" key="1">
    <source>
        <dbReference type="Pfam" id="PF00501"/>
    </source>
</evidence>
<dbReference type="GO" id="GO:0031177">
    <property type="term" value="F:phosphopantetheine binding"/>
    <property type="evidence" value="ECO:0007669"/>
    <property type="project" value="TreeGrafter"/>
</dbReference>
<dbReference type="InterPro" id="IPR000873">
    <property type="entry name" value="AMP-dep_synth/lig_dom"/>
</dbReference>
<dbReference type="GO" id="GO:0044550">
    <property type="term" value="P:secondary metabolite biosynthetic process"/>
    <property type="evidence" value="ECO:0007669"/>
    <property type="project" value="TreeGrafter"/>
</dbReference>
<dbReference type="GO" id="GO:0043041">
    <property type="term" value="P:amino acid activation for nonribosomal peptide biosynthetic process"/>
    <property type="evidence" value="ECO:0007669"/>
    <property type="project" value="TreeGrafter"/>
</dbReference>
<dbReference type="Gene3D" id="3.40.50.980">
    <property type="match status" value="1"/>
</dbReference>
<dbReference type="GO" id="GO:0005829">
    <property type="term" value="C:cytosol"/>
    <property type="evidence" value="ECO:0007669"/>
    <property type="project" value="TreeGrafter"/>
</dbReference>
<sequence>MEEIFGALLHGGRLVVVPEEVVGSPEDFRALLVGENVTVLTQTPSAAAVLSPEGLESVALLMAGEPCPVELVQRWAPGRVMINAYGPPKPPYVLPGLRH</sequence>
<reference evidence="2" key="1">
    <citation type="submission" date="2014-01" db="EMBL/GenBank/DDBJ databases">
        <authorList>
            <person name="Brown-Elliot B."/>
            <person name="Wallace R."/>
            <person name="Lenaerts A."/>
            <person name="Ordway D."/>
            <person name="DeGroote M.A."/>
            <person name="Parker T."/>
            <person name="Sizemore C."/>
            <person name="Tallon L.J."/>
            <person name="Sadzewicz L.K."/>
            <person name="Sengamalay N."/>
            <person name="Fraser C.M."/>
            <person name="Hine E."/>
            <person name="Shefchek K.A."/>
            <person name="Das S.P."/>
            <person name="Tettelin H."/>
        </authorList>
    </citation>
    <scope>NUCLEOTIDE SEQUENCE [LARGE SCALE GENOMIC DNA]</scope>
    <source>
        <strain evidence="2">4042</strain>
    </source>
</reference>
<accession>X7YXR4</accession>
<dbReference type="PATRIC" id="fig|1299334.3.peg.9045"/>
<organism evidence="2">
    <name type="scientific">Mycobacterium xenopi 4042</name>
    <dbReference type="NCBI Taxonomy" id="1299334"/>
    <lineage>
        <taxon>Bacteria</taxon>
        <taxon>Bacillati</taxon>
        <taxon>Actinomycetota</taxon>
        <taxon>Actinomycetes</taxon>
        <taxon>Mycobacteriales</taxon>
        <taxon>Mycobacteriaceae</taxon>
        <taxon>Mycobacterium</taxon>
    </lineage>
</organism>
<proteinExistence type="predicted"/>
<dbReference type="PANTHER" id="PTHR45527">
    <property type="entry name" value="NONRIBOSOMAL PEPTIDE SYNTHETASE"/>
    <property type="match status" value="1"/>
</dbReference>
<gene>
    <name evidence="2" type="ORF">I553_2790</name>
</gene>
<feature type="domain" description="AMP-dependent synthetase/ligase" evidence="1">
    <location>
        <begin position="3"/>
        <end position="87"/>
    </location>
</feature>
<dbReference type="Pfam" id="PF00501">
    <property type="entry name" value="AMP-binding"/>
    <property type="match status" value="1"/>
</dbReference>
<name>X7YXR4_MYCXE</name>
<comment type="caution">
    <text evidence="2">The sequence shown here is derived from an EMBL/GenBank/DDBJ whole genome shotgun (WGS) entry which is preliminary data.</text>
</comment>
<dbReference type="SUPFAM" id="SSF56801">
    <property type="entry name" value="Acetyl-CoA synthetase-like"/>
    <property type="match status" value="1"/>
</dbReference>
<dbReference type="AlphaFoldDB" id="X7YXR4"/>